<dbReference type="Pfam" id="PF16732">
    <property type="entry name" value="ComP_DUS"/>
    <property type="match status" value="1"/>
</dbReference>
<evidence type="ECO:0000256" key="6">
    <source>
        <dbReference type="SAM" id="Phobius"/>
    </source>
</evidence>
<dbReference type="Gene3D" id="3.30.700.10">
    <property type="entry name" value="Glycoprotein, Type 4 Pilin"/>
    <property type="match status" value="1"/>
</dbReference>
<name>A0A495VBY4_9GAMM</name>
<evidence type="ECO:0000256" key="5">
    <source>
        <dbReference type="ARBA" id="ARBA00023136"/>
    </source>
</evidence>
<dbReference type="InterPro" id="IPR031982">
    <property type="entry name" value="PilE-like"/>
</dbReference>
<dbReference type="Pfam" id="PF07963">
    <property type="entry name" value="N_methyl"/>
    <property type="match status" value="1"/>
</dbReference>
<dbReference type="PROSITE" id="PS00409">
    <property type="entry name" value="PROKAR_NTER_METHYL"/>
    <property type="match status" value="1"/>
</dbReference>
<dbReference type="EMBL" id="RBXL01000001">
    <property type="protein sequence ID" value="RKT46774.1"/>
    <property type="molecule type" value="Genomic_DNA"/>
</dbReference>
<evidence type="ECO:0000313" key="7">
    <source>
        <dbReference type="EMBL" id="RKT46774.1"/>
    </source>
</evidence>
<evidence type="ECO:0000256" key="1">
    <source>
        <dbReference type="ARBA" id="ARBA00004167"/>
    </source>
</evidence>
<sequence>MTDPLTCRRGFTLIELLVVVAIIGILAAVAYPSYQDHVRRARMTDAQMVLLEAAQWMEREYTKDNAYPSELDEFLELQPRSVTDYYDIAVDEANSGEQAFTISATPKSGQQWRTCAQLAITHIGESTPAGCWQ</sequence>
<protein>
    <submittedName>
        <fullName evidence="7">Type IV pilus assembly protein PilE</fullName>
    </submittedName>
</protein>
<keyword evidence="4 6" id="KW-1133">Transmembrane helix</keyword>
<dbReference type="SUPFAM" id="SSF54523">
    <property type="entry name" value="Pili subunits"/>
    <property type="match status" value="1"/>
</dbReference>
<comment type="subcellular location">
    <subcellularLocation>
        <location evidence="1">Membrane</location>
        <topology evidence="1">Single-pass membrane protein</topology>
    </subcellularLocation>
</comment>
<dbReference type="PANTHER" id="PTHR30093:SF47">
    <property type="entry name" value="TYPE IV PILUS NON-CORE MINOR PILIN PILE"/>
    <property type="match status" value="1"/>
</dbReference>
<comment type="caution">
    <text evidence="7">The sequence shown here is derived from an EMBL/GenBank/DDBJ whole genome shotgun (WGS) entry which is preliminary data.</text>
</comment>
<proteinExistence type="predicted"/>
<evidence type="ECO:0000313" key="8">
    <source>
        <dbReference type="Proteomes" id="UP000274556"/>
    </source>
</evidence>
<dbReference type="GO" id="GO:0016020">
    <property type="term" value="C:membrane"/>
    <property type="evidence" value="ECO:0007669"/>
    <property type="project" value="UniProtKB-SubCell"/>
</dbReference>
<evidence type="ECO:0000256" key="4">
    <source>
        <dbReference type="ARBA" id="ARBA00022989"/>
    </source>
</evidence>
<dbReference type="InterPro" id="IPR002416">
    <property type="entry name" value="T2SS_protein-GspH"/>
</dbReference>
<dbReference type="RefSeq" id="WP_120798841.1">
    <property type="nucleotide sequence ID" value="NZ_RBXL01000001.1"/>
</dbReference>
<keyword evidence="8" id="KW-1185">Reference proteome</keyword>
<dbReference type="Proteomes" id="UP000274556">
    <property type="component" value="Unassembled WGS sequence"/>
</dbReference>
<keyword evidence="5 6" id="KW-0472">Membrane</keyword>
<dbReference type="OrthoDB" id="5296638at2"/>
<keyword evidence="3 6" id="KW-0812">Transmembrane</keyword>
<dbReference type="GO" id="GO:0015627">
    <property type="term" value="C:type II protein secretion system complex"/>
    <property type="evidence" value="ECO:0007669"/>
    <property type="project" value="InterPro"/>
</dbReference>
<dbReference type="PANTHER" id="PTHR30093">
    <property type="entry name" value="GENERAL SECRETION PATHWAY PROTEIN G"/>
    <property type="match status" value="1"/>
</dbReference>
<dbReference type="InterPro" id="IPR012902">
    <property type="entry name" value="N_methyl_site"/>
</dbReference>
<dbReference type="GO" id="GO:0043683">
    <property type="term" value="P:type IV pilus assembly"/>
    <property type="evidence" value="ECO:0007669"/>
    <property type="project" value="InterPro"/>
</dbReference>
<organism evidence="7 8">
    <name type="scientific">Thiocapsa rosea</name>
    <dbReference type="NCBI Taxonomy" id="69360"/>
    <lineage>
        <taxon>Bacteria</taxon>
        <taxon>Pseudomonadati</taxon>
        <taxon>Pseudomonadota</taxon>
        <taxon>Gammaproteobacteria</taxon>
        <taxon>Chromatiales</taxon>
        <taxon>Chromatiaceae</taxon>
        <taxon>Thiocapsa</taxon>
    </lineage>
</organism>
<accession>A0A495VBY4</accession>
<evidence type="ECO:0000256" key="3">
    <source>
        <dbReference type="ARBA" id="ARBA00022692"/>
    </source>
</evidence>
<evidence type="ECO:0000256" key="2">
    <source>
        <dbReference type="ARBA" id="ARBA00022481"/>
    </source>
</evidence>
<dbReference type="NCBIfam" id="TIGR02532">
    <property type="entry name" value="IV_pilin_GFxxxE"/>
    <property type="match status" value="1"/>
</dbReference>
<keyword evidence="2" id="KW-0488">Methylation</keyword>
<gene>
    <name evidence="7" type="ORF">BDD21_4307</name>
</gene>
<feature type="transmembrane region" description="Helical" evidence="6">
    <location>
        <begin position="12"/>
        <end position="34"/>
    </location>
</feature>
<dbReference type="AlphaFoldDB" id="A0A495VBY4"/>
<dbReference type="PRINTS" id="PR00885">
    <property type="entry name" value="BCTERIALGSPH"/>
</dbReference>
<dbReference type="GO" id="GO:0015628">
    <property type="term" value="P:protein secretion by the type II secretion system"/>
    <property type="evidence" value="ECO:0007669"/>
    <property type="project" value="InterPro"/>
</dbReference>
<reference evidence="7 8" key="1">
    <citation type="submission" date="2018-10" db="EMBL/GenBank/DDBJ databases">
        <title>Genomic Encyclopedia of Archaeal and Bacterial Type Strains, Phase II (KMG-II): from individual species to whole genera.</title>
        <authorList>
            <person name="Goeker M."/>
        </authorList>
    </citation>
    <scope>NUCLEOTIDE SEQUENCE [LARGE SCALE GENOMIC DNA]</scope>
    <source>
        <strain evidence="7 8">DSM 235</strain>
    </source>
</reference>
<dbReference type="InterPro" id="IPR045584">
    <property type="entry name" value="Pilin-like"/>
</dbReference>